<dbReference type="Pfam" id="PF00254">
    <property type="entry name" value="FKBP_C"/>
    <property type="match status" value="1"/>
</dbReference>
<name>A0A7S4ER83_9STRA</name>
<evidence type="ECO:0000313" key="8">
    <source>
        <dbReference type="EMBL" id="CAE0729464.1"/>
    </source>
</evidence>
<dbReference type="GO" id="GO:0003755">
    <property type="term" value="F:peptidyl-prolyl cis-trans isomerase activity"/>
    <property type="evidence" value="ECO:0007669"/>
    <property type="project" value="UniProtKB-KW"/>
</dbReference>
<dbReference type="PANTHER" id="PTHR43811">
    <property type="entry name" value="FKBP-TYPE PEPTIDYL-PROLYL CIS-TRANS ISOMERASE FKPA"/>
    <property type="match status" value="1"/>
</dbReference>
<dbReference type="PANTHER" id="PTHR43811:SF19">
    <property type="entry name" value="39 KDA FK506-BINDING NUCLEAR PROTEIN"/>
    <property type="match status" value="1"/>
</dbReference>
<dbReference type="PROSITE" id="PS50059">
    <property type="entry name" value="FKBP_PPIASE"/>
    <property type="match status" value="1"/>
</dbReference>
<dbReference type="SUPFAM" id="SSF54534">
    <property type="entry name" value="FKBP-like"/>
    <property type="match status" value="1"/>
</dbReference>
<dbReference type="AlphaFoldDB" id="A0A7S4ER83"/>
<organism evidence="8">
    <name type="scientific">Pseudo-nitzschia australis</name>
    <dbReference type="NCBI Taxonomy" id="44445"/>
    <lineage>
        <taxon>Eukaryota</taxon>
        <taxon>Sar</taxon>
        <taxon>Stramenopiles</taxon>
        <taxon>Ochrophyta</taxon>
        <taxon>Bacillariophyta</taxon>
        <taxon>Bacillariophyceae</taxon>
        <taxon>Bacillariophycidae</taxon>
        <taxon>Bacillariales</taxon>
        <taxon>Bacillariaceae</taxon>
        <taxon>Pseudo-nitzschia</taxon>
    </lineage>
</organism>
<dbReference type="Gene3D" id="3.10.50.40">
    <property type="match status" value="1"/>
</dbReference>
<feature type="domain" description="PPIase FKBP-type" evidence="7">
    <location>
        <begin position="158"/>
        <end position="243"/>
    </location>
</feature>
<evidence type="ECO:0000256" key="3">
    <source>
        <dbReference type="ARBA" id="ARBA00023110"/>
    </source>
</evidence>
<dbReference type="EMBL" id="HBIX01034092">
    <property type="protein sequence ID" value="CAE0729464.1"/>
    <property type="molecule type" value="Transcribed_RNA"/>
</dbReference>
<dbReference type="InterPro" id="IPR001179">
    <property type="entry name" value="PPIase_FKBP_dom"/>
</dbReference>
<evidence type="ECO:0000256" key="1">
    <source>
        <dbReference type="ARBA" id="ARBA00000971"/>
    </source>
</evidence>
<feature type="compositionally biased region" description="Basic residues" evidence="6">
    <location>
        <begin position="77"/>
        <end position="88"/>
    </location>
</feature>
<evidence type="ECO:0000256" key="4">
    <source>
        <dbReference type="ARBA" id="ARBA00023235"/>
    </source>
</evidence>
<evidence type="ECO:0000256" key="5">
    <source>
        <dbReference type="PROSITE-ProRule" id="PRU00277"/>
    </source>
</evidence>
<feature type="compositionally biased region" description="Basic and acidic residues" evidence="6">
    <location>
        <begin position="89"/>
        <end position="108"/>
    </location>
</feature>
<gene>
    <name evidence="8" type="ORF">PAUS00366_LOCUS22249</name>
</gene>
<sequence>MGRRRKRQQNGDYDDSLEKAFYAKRTKPENGSSGDDVTSKQEKQASVTKSDQKKNDTDGSSPDNNNEDKYNVERLREKKRLKKLRQKEKKLAAQKEEEKLKNLQEKQKKERVKQKQKQKKLKELENRVPSNTDTFIRTSMGVRYKEVVVGTGPVLVDRKKIVCQYVLRAKNKTGKVLDTGERFSFKFGKGEVIPGWEIGLKGMRQGGKRHILVPPNAGYGKNKDIGGGKGAMLYFEVTLLQCLR</sequence>
<feature type="compositionally biased region" description="Basic and acidic residues" evidence="6">
    <location>
        <begin position="66"/>
        <end position="76"/>
    </location>
</feature>
<dbReference type="InterPro" id="IPR046357">
    <property type="entry name" value="PPIase_dom_sf"/>
</dbReference>
<protein>
    <recommendedName>
        <fullName evidence="2 5">peptidylprolyl isomerase</fullName>
        <ecNumber evidence="2 5">5.2.1.8</ecNumber>
    </recommendedName>
</protein>
<dbReference type="EC" id="5.2.1.8" evidence="2 5"/>
<evidence type="ECO:0000259" key="7">
    <source>
        <dbReference type="PROSITE" id="PS50059"/>
    </source>
</evidence>
<feature type="compositionally biased region" description="Basic residues" evidence="6">
    <location>
        <begin position="109"/>
        <end position="120"/>
    </location>
</feature>
<evidence type="ECO:0000256" key="6">
    <source>
        <dbReference type="SAM" id="MobiDB-lite"/>
    </source>
</evidence>
<evidence type="ECO:0000256" key="2">
    <source>
        <dbReference type="ARBA" id="ARBA00013194"/>
    </source>
</evidence>
<feature type="region of interest" description="Disordered" evidence="6">
    <location>
        <begin position="1"/>
        <end position="121"/>
    </location>
</feature>
<reference evidence="8" key="1">
    <citation type="submission" date="2021-01" db="EMBL/GenBank/DDBJ databases">
        <authorList>
            <person name="Corre E."/>
            <person name="Pelletier E."/>
            <person name="Niang G."/>
            <person name="Scheremetjew M."/>
            <person name="Finn R."/>
            <person name="Kale V."/>
            <person name="Holt S."/>
            <person name="Cochrane G."/>
            <person name="Meng A."/>
            <person name="Brown T."/>
            <person name="Cohen L."/>
        </authorList>
    </citation>
    <scope>NUCLEOTIDE SEQUENCE</scope>
    <source>
        <strain evidence="8">10249 10 AB</strain>
    </source>
</reference>
<accession>A0A7S4ER83</accession>
<proteinExistence type="predicted"/>
<comment type="catalytic activity">
    <reaction evidence="1 5">
        <text>[protein]-peptidylproline (omega=180) = [protein]-peptidylproline (omega=0)</text>
        <dbReference type="Rhea" id="RHEA:16237"/>
        <dbReference type="Rhea" id="RHEA-COMP:10747"/>
        <dbReference type="Rhea" id="RHEA-COMP:10748"/>
        <dbReference type="ChEBI" id="CHEBI:83833"/>
        <dbReference type="ChEBI" id="CHEBI:83834"/>
        <dbReference type="EC" id="5.2.1.8"/>
    </reaction>
</comment>
<keyword evidence="4 5" id="KW-0413">Isomerase</keyword>
<keyword evidence="3 5" id="KW-0697">Rotamase</keyword>